<dbReference type="EMBL" id="LAZR01007667">
    <property type="protein sequence ID" value="KKM83755.1"/>
    <property type="molecule type" value="Genomic_DNA"/>
</dbReference>
<comment type="caution">
    <text evidence="2">The sequence shown here is derived from an EMBL/GenBank/DDBJ whole genome shotgun (WGS) entry which is preliminary data.</text>
</comment>
<keyword evidence="1" id="KW-1133">Transmembrane helix</keyword>
<organism evidence="2">
    <name type="scientific">marine sediment metagenome</name>
    <dbReference type="NCBI Taxonomy" id="412755"/>
    <lineage>
        <taxon>unclassified sequences</taxon>
        <taxon>metagenomes</taxon>
        <taxon>ecological metagenomes</taxon>
    </lineage>
</organism>
<gene>
    <name evidence="2" type="ORF">LCGC14_1306000</name>
</gene>
<reference evidence="2" key="1">
    <citation type="journal article" date="2015" name="Nature">
        <title>Complex archaea that bridge the gap between prokaryotes and eukaryotes.</title>
        <authorList>
            <person name="Spang A."/>
            <person name="Saw J.H."/>
            <person name="Jorgensen S.L."/>
            <person name="Zaremba-Niedzwiedzka K."/>
            <person name="Martijn J."/>
            <person name="Lind A.E."/>
            <person name="van Eijk R."/>
            <person name="Schleper C."/>
            <person name="Guy L."/>
            <person name="Ettema T.J."/>
        </authorList>
    </citation>
    <scope>NUCLEOTIDE SEQUENCE</scope>
</reference>
<accession>A0A0F9N4W6</accession>
<sequence length="211" mass="23361">MEANSTAIVWYKEQRQGKPKLTVIVTGEGAESIHELFDLMKPNNRPFIYSQGELYGDPKSMRKVEEHPEEAAAIVSTYGERDPNVTTGFQSSFPGGRKGPANYPEDAKEIVTGAFTPHPKITIHGPNIESCSLCGLDFFEEGGEKHEPTCPLYKEKEDFKGILTSDGVEDYGSIAPKKDWVEMLGLREPFGWFVWVLGMAGVAWVAIGVFS</sequence>
<keyword evidence="1" id="KW-0472">Membrane</keyword>
<feature type="transmembrane region" description="Helical" evidence="1">
    <location>
        <begin position="190"/>
        <end position="210"/>
    </location>
</feature>
<protein>
    <submittedName>
        <fullName evidence="2">Uncharacterized protein</fullName>
    </submittedName>
</protein>
<evidence type="ECO:0000313" key="2">
    <source>
        <dbReference type="EMBL" id="KKM83755.1"/>
    </source>
</evidence>
<evidence type="ECO:0000256" key="1">
    <source>
        <dbReference type="SAM" id="Phobius"/>
    </source>
</evidence>
<name>A0A0F9N4W6_9ZZZZ</name>
<dbReference type="AlphaFoldDB" id="A0A0F9N4W6"/>
<keyword evidence="1" id="KW-0812">Transmembrane</keyword>
<proteinExistence type="predicted"/>